<dbReference type="EMBL" id="JACGCM010002249">
    <property type="protein sequence ID" value="KAF6142651.1"/>
    <property type="molecule type" value="Genomic_DNA"/>
</dbReference>
<dbReference type="InterPro" id="IPR025483">
    <property type="entry name" value="Lipase_euk"/>
</dbReference>
<evidence type="ECO:0000259" key="4">
    <source>
        <dbReference type="Pfam" id="PF04083"/>
    </source>
</evidence>
<dbReference type="SUPFAM" id="SSF53474">
    <property type="entry name" value="alpha/beta-Hydrolases"/>
    <property type="match status" value="1"/>
</dbReference>
<dbReference type="InterPro" id="IPR006693">
    <property type="entry name" value="AB_hydrolase_lipase"/>
</dbReference>
<evidence type="ECO:0000313" key="5">
    <source>
        <dbReference type="EMBL" id="KAF6142651.1"/>
    </source>
</evidence>
<evidence type="ECO:0000313" key="6">
    <source>
        <dbReference type="Proteomes" id="UP000541444"/>
    </source>
</evidence>
<evidence type="ECO:0000256" key="2">
    <source>
        <dbReference type="PIRNR" id="PIRNR000862"/>
    </source>
</evidence>
<evidence type="ECO:0000256" key="1">
    <source>
        <dbReference type="ARBA" id="ARBA00010701"/>
    </source>
</evidence>
<feature type="active site" description="Charge relay system" evidence="3">
    <location>
        <position position="393"/>
    </location>
</feature>
<comment type="similarity">
    <text evidence="1 2">Belongs to the AB hydrolase superfamily. Lipase family.</text>
</comment>
<reference evidence="5 6" key="1">
    <citation type="journal article" date="2020" name="IScience">
        <title>Genome Sequencing of the Endangered Kingdonia uniflora (Circaeasteraceae, Ranunculales) Reveals Potential Mechanisms of Evolutionary Specialization.</title>
        <authorList>
            <person name="Sun Y."/>
            <person name="Deng T."/>
            <person name="Zhang A."/>
            <person name="Moore M.J."/>
            <person name="Landis J.B."/>
            <person name="Lin N."/>
            <person name="Zhang H."/>
            <person name="Zhang X."/>
            <person name="Huang J."/>
            <person name="Zhang X."/>
            <person name="Sun H."/>
            <person name="Wang H."/>
        </authorList>
    </citation>
    <scope>NUCLEOTIDE SEQUENCE [LARGE SCALE GENOMIC DNA]</scope>
    <source>
        <strain evidence="5">TB1705</strain>
        <tissue evidence="5">Leaf</tissue>
    </source>
</reference>
<proteinExistence type="inferred from homology"/>
<dbReference type="Proteomes" id="UP000541444">
    <property type="component" value="Unassembled WGS sequence"/>
</dbReference>
<dbReference type="AlphaFoldDB" id="A0A7J7LJ02"/>
<protein>
    <recommendedName>
        <fullName evidence="2">Lipase</fullName>
    </recommendedName>
</protein>
<gene>
    <name evidence="5" type="ORF">GIB67_015137</name>
</gene>
<dbReference type="InterPro" id="IPR029058">
    <property type="entry name" value="AB_hydrolase_fold"/>
</dbReference>
<dbReference type="OrthoDB" id="9974421at2759"/>
<organism evidence="5 6">
    <name type="scientific">Kingdonia uniflora</name>
    <dbReference type="NCBI Taxonomy" id="39325"/>
    <lineage>
        <taxon>Eukaryota</taxon>
        <taxon>Viridiplantae</taxon>
        <taxon>Streptophyta</taxon>
        <taxon>Embryophyta</taxon>
        <taxon>Tracheophyta</taxon>
        <taxon>Spermatophyta</taxon>
        <taxon>Magnoliopsida</taxon>
        <taxon>Ranunculales</taxon>
        <taxon>Circaeasteraceae</taxon>
        <taxon>Kingdonia</taxon>
    </lineage>
</organism>
<sequence>MAFLVTFLRWLVIVLPVLVLVVDPYVAAYGLSLASFVQRPRGRVLGAPRVGLCESSILPYGGYECQEYKVKTSDGYILGMQRVQAPGTKANLPNTKVPVILQHGVFLDGQSWFVNVRSQTLPFVLADNGYDVWIANSRGTRYSSQHDCLHPSDWKFWDWSWDELAQYDLPACVNYVYAQTQQKPHYIGHSQGTIIALAAFSEGKVYDKLRSASLLSPVAYLQHMTTLIGRVFARNFLGDLGFSMGLAEFDLQKFQLQHFVRSLCSLNNIDCYDALTIFTGNNCCLNSSTIEEWLKGFPQPTSMKNMAHFSQTFHSGVFAKYDYGSLFANLKHYWHVSPSQYNLNNIPKSFPLFISHGSRDALSDPKDVNLLMDHLKSHDRDKLTYQFVKDYAHMDFIIGMSANDVVWNPMMAFLKRH</sequence>
<keyword evidence="2" id="KW-0442">Lipid degradation</keyword>
<keyword evidence="2" id="KW-0443">Lipid metabolism</keyword>
<dbReference type="GO" id="GO:0016042">
    <property type="term" value="P:lipid catabolic process"/>
    <property type="evidence" value="ECO:0007669"/>
    <property type="project" value="UniProtKB-KW"/>
</dbReference>
<feature type="domain" description="Partial AB-hydrolase lipase" evidence="4">
    <location>
        <begin position="58"/>
        <end position="115"/>
    </location>
</feature>
<name>A0A7J7LJ02_9MAGN</name>
<dbReference type="Gene3D" id="3.40.50.1820">
    <property type="entry name" value="alpha/beta hydrolase"/>
    <property type="match status" value="1"/>
</dbReference>
<keyword evidence="6" id="KW-1185">Reference proteome</keyword>
<feature type="active site" description="Nucleophile" evidence="3">
    <location>
        <position position="190"/>
    </location>
</feature>
<comment type="caution">
    <text evidence="5">The sequence shown here is derived from an EMBL/GenBank/DDBJ whole genome shotgun (WGS) entry which is preliminary data.</text>
</comment>
<dbReference type="GO" id="GO:0016788">
    <property type="term" value="F:hydrolase activity, acting on ester bonds"/>
    <property type="evidence" value="ECO:0007669"/>
    <property type="project" value="InterPro"/>
</dbReference>
<evidence type="ECO:0000256" key="3">
    <source>
        <dbReference type="PIRSR" id="PIRSR000862-1"/>
    </source>
</evidence>
<dbReference type="PANTHER" id="PTHR11005">
    <property type="entry name" value="LYSOSOMAL ACID LIPASE-RELATED"/>
    <property type="match status" value="1"/>
</dbReference>
<dbReference type="PIRSF" id="PIRSF000862">
    <property type="entry name" value="Steryl_ester_lip"/>
    <property type="match status" value="1"/>
</dbReference>
<accession>A0A7J7LJ02</accession>
<keyword evidence="2" id="KW-0378">Hydrolase</keyword>
<dbReference type="FunFam" id="3.40.50.1820:FF:000126">
    <property type="entry name" value="Lipase"/>
    <property type="match status" value="1"/>
</dbReference>
<feature type="active site" description="Charge relay system" evidence="3">
    <location>
        <position position="360"/>
    </location>
</feature>
<dbReference type="Pfam" id="PF04083">
    <property type="entry name" value="Abhydro_lipase"/>
    <property type="match status" value="1"/>
</dbReference>